<gene>
    <name evidence="2" type="ORF">BGAL_0192g00050</name>
</gene>
<dbReference type="OrthoDB" id="10340519at2759"/>
<accession>A0A4S8QW40</accession>
<reference evidence="2 3" key="1">
    <citation type="submission" date="2017-12" db="EMBL/GenBank/DDBJ databases">
        <title>Comparative genomics of Botrytis spp.</title>
        <authorList>
            <person name="Valero-Jimenez C.A."/>
            <person name="Tapia P."/>
            <person name="Veloso J."/>
            <person name="Silva-Moreno E."/>
            <person name="Staats M."/>
            <person name="Valdes J.H."/>
            <person name="Van Kan J.A.L."/>
        </authorList>
    </citation>
    <scope>NUCLEOTIDE SEQUENCE [LARGE SCALE GENOMIC DNA]</scope>
    <source>
        <strain evidence="2 3">MUCL435</strain>
    </source>
</reference>
<protein>
    <submittedName>
        <fullName evidence="2">Uncharacterized protein</fullName>
    </submittedName>
</protein>
<organism evidence="2 3">
    <name type="scientific">Botrytis galanthina</name>
    <dbReference type="NCBI Taxonomy" id="278940"/>
    <lineage>
        <taxon>Eukaryota</taxon>
        <taxon>Fungi</taxon>
        <taxon>Dikarya</taxon>
        <taxon>Ascomycota</taxon>
        <taxon>Pezizomycotina</taxon>
        <taxon>Leotiomycetes</taxon>
        <taxon>Helotiales</taxon>
        <taxon>Sclerotiniaceae</taxon>
        <taxon>Botrytis</taxon>
    </lineage>
</organism>
<comment type="caution">
    <text evidence="2">The sequence shown here is derived from an EMBL/GenBank/DDBJ whole genome shotgun (WGS) entry which is preliminary data.</text>
</comment>
<proteinExistence type="predicted"/>
<evidence type="ECO:0000313" key="3">
    <source>
        <dbReference type="Proteomes" id="UP000308671"/>
    </source>
</evidence>
<keyword evidence="3" id="KW-1185">Reference proteome</keyword>
<feature type="compositionally biased region" description="Basic and acidic residues" evidence="1">
    <location>
        <begin position="74"/>
        <end position="83"/>
    </location>
</feature>
<feature type="region of interest" description="Disordered" evidence="1">
    <location>
        <begin position="64"/>
        <end position="92"/>
    </location>
</feature>
<dbReference type="Proteomes" id="UP000308671">
    <property type="component" value="Unassembled WGS sequence"/>
</dbReference>
<evidence type="ECO:0000256" key="1">
    <source>
        <dbReference type="SAM" id="MobiDB-lite"/>
    </source>
</evidence>
<dbReference type="EMBL" id="PQXL01000192">
    <property type="protein sequence ID" value="THV49488.1"/>
    <property type="molecule type" value="Genomic_DNA"/>
</dbReference>
<dbReference type="AlphaFoldDB" id="A0A4S8QW40"/>
<sequence length="92" mass="10076">MKGFAVAAAIKSLAKNVSGRIPLKYNVGSFHFGEWRDRRGHSASKNGTSVMEMEMEVANNSMAENSKVATGHLKQKDVVEGEKKKRKAIAKV</sequence>
<name>A0A4S8QW40_9HELO</name>
<evidence type="ECO:0000313" key="2">
    <source>
        <dbReference type="EMBL" id="THV49488.1"/>
    </source>
</evidence>